<dbReference type="Proteomes" id="UP000249123">
    <property type="component" value="Unassembled WGS sequence"/>
</dbReference>
<dbReference type="GO" id="GO:0009307">
    <property type="term" value="P:DNA restriction-modification system"/>
    <property type="evidence" value="ECO:0007669"/>
    <property type="project" value="UniProtKB-KW"/>
</dbReference>
<dbReference type="OrthoDB" id="9813719at2"/>
<dbReference type="InterPro" id="IPR031303">
    <property type="entry name" value="C5_meth_CS"/>
</dbReference>
<dbReference type="PANTHER" id="PTHR10629:SF52">
    <property type="entry name" value="DNA (CYTOSINE-5)-METHYLTRANSFERASE 1"/>
    <property type="match status" value="1"/>
</dbReference>
<dbReference type="GO" id="GO:0003886">
    <property type="term" value="F:DNA (cytosine-5-)-methyltransferase activity"/>
    <property type="evidence" value="ECO:0007669"/>
    <property type="project" value="UniProtKB-EC"/>
</dbReference>
<feature type="active site" evidence="7">
    <location>
        <position position="82"/>
    </location>
</feature>
<dbReference type="InterPro" id="IPR050390">
    <property type="entry name" value="C5-Methyltransferase"/>
</dbReference>
<evidence type="ECO:0000313" key="9">
    <source>
        <dbReference type="EMBL" id="RAN33510.1"/>
    </source>
</evidence>
<evidence type="ECO:0000256" key="2">
    <source>
        <dbReference type="ARBA" id="ARBA00022603"/>
    </source>
</evidence>
<evidence type="ECO:0000256" key="6">
    <source>
        <dbReference type="ARBA" id="ARBA00047422"/>
    </source>
</evidence>
<dbReference type="GO" id="GO:0044027">
    <property type="term" value="P:negative regulation of gene expression via chromosomal CpG island methylation"/>
    <property type="evidence" value="ECO:0007669"/>
    <property type="project" value="TreeGrafter"/>
</dbReference>
<evidence type="ECO:0000256" key="5">
    <source>
        <dbReference type="ARBA" id="ARBA00022747"/>
    </source>
</evidence>
<dbReference type="SUPFAM" id="SSF53335">
    <property type="entry name" value="S-adenosyl-L-methionine-dependent methyltransferases"/>
    <property type="match status" value="1"/>
</dbReference>
<keyword evidence="4 7" id="KW-0949">S-adenosyl-L-methionine</keyword>
<evidence type="ECO:0000313" key="10">
    <source>
        <dbReference type="Proteomes" id="UP000249123"/>
    </source>
</evidence>
<dbReference type="PROSITE" id="PS51679">
    <property type="entry name" value="SAM_MT_C5"/>
    <property type="match status" value="1"/>
</dbReference>
<dbReference type="RefSeq" id="WP_034825989.1">
    <property type="nucleotide sequence ID" value="NZ_AWFA01000016.1"/>
</dbReference>
<dbReference type="NCBIfam" id="TIGR00675">
    <property type="entry name" value="dcm"/>
    <property type="match status" value="1"/>
</dbReference>
<gene>
    <name evidence="9" type="ORF">HY3_12685</name>
</gene>
<dbReference type="Pfam" id="PF00145">
    <property type="entry name" value="DNA_methylase"/>
    <property type="match status" value="1"/>
</dbReference>
<dbReference type="GO" id="GO:0003677">
    <property type="term" value="F:DNA binding"/>
    <property type="evidence" value="ECO:0007669"/>
    <property type="project" value="TreeGrafter"/>
</dbReference>
<dbReference type="Gene3D" id="3.90.120.10">
    <property type="entry name" value="DNA Methylase, subunit A, domain 2"/>
    <property type="match status" value="1"/>
</dbReference>
<dbReference type="STRING" id="1280941.HY2_11775"/>
<dbReference type="PANTHER" id="PTHR10629">
    <property type="entry name" value="CYTOSINE-SPECIFIC METHYLTRANSFERASE"/>
    <property type="match status" value="1"/>
</dbReference>
<comment type="catalytic activity">
    <reaction evidence="6">
        <text>a 2'-deoxycytidine in DNA + S-adenosyl-L-methionine = a 5-methyl-2'-deoxycytidine in DNA + S-adenosyl-L-homocysteine + H(+)</text>
        <dbReference type="Rhea" id="RHEA:13681"/>
        <dbReference type="Rhea" id="RHEA-COMP:11369"/>
        <dbReference type="Rhea" id="RHEA-COMP:11370"/>
        <dbReference type="ChEBI" id="CHEBI:15378"/>
        <dbReference type="ChEBI" id="CHEBI:57856"/>
        <dbReference type="ChEBI" id="CHEBI:59789"/>
        <dbReference type="ChEBI" id="CHEBI:85452"/>
        <dbReference type="ChEBI" id="CHEBI:85454"/>
        <dbReference type="EC" id="2.1.1.37"/>
    </reaction>
</comment>
<reference evidence="9 10" key="1">
    <citation type="submission" date="2013-04" db="EMBL/GenBank/DDBJ databases">
        <title>Hyphomonas sp. T24B3 Genome Sequencing.</title>
        <authorList>
            <person name="Lai Q."/>
            <person name="Shao Z."/>
        </authorList>
    </citation>
    <scope>NUCLEOTIDE SEQUENCE [LARGE SCALE GENOMIC DNA]</scope>
    <source>
        <strain evidence="9 10">T24B3</strain>
    </source>
</reference>
<dbReference type="PROSITE" id="PS00095">
    <property type="entry name" value="C5_MTASE_2"/>
    <property type="match status" value="1"/>
</dbReference>
<keyword evidence="2 7" id="KW-0489">Methyltransferase</keyword>
<dbReference type="InterPro" id="IPR001525">
    <property type="entry name" value="C5_MeTfrase"/>
</dbReference>
<dbReference type="PRINTS" id="PR00105">
    <property type="entry name" value="C5METTRFRASE"/>
</dbReference>
<name>A0A062TYX5_9PROT</name>
<evidence type="ECO:0000256" key="4">
    <source>
        <dbReference type="ARBA" id="ARBA00022691"/>
    </source>
</evidence>
<dbReference type="EC" id="2.1.1.37" evidence="1"/>
<evidence type="ECO:0000256" key="8">
    <source>
        <dbReference type="RuleBase" id="RU000416"/>
    </source>
</evidence>
<dbReference type="eggNOG" id="COG0270">
    <property type="taxonomic scope" value="Bacteria"/>
</dbReference>
<sequence length="350" mass="38919">METRSAKVVDLFCGAGGLTYGLELAGLHVVEGVDIDPACQYPYEANTHARYVQKNARDYQADELRRAWGDAEYRVLVGCAPCQPFSTYTQGPRATYKTKWVLLNKFADLVVETEPDIVSMENVTPLERTPTFRKFVRRLRQNGYHVSHSILDCRQYGAPQMRRRLVLLASRLGPISVIDPTHPAPEDWTTVKDAISALPPIDAGAVDASDPLHKSSRLSEINLRRIRASNPGGTWKDWPEDLVAKCHRKETGKTYPGVYGRMEWEKPSPTITGQSFGFGNGRFGHPEQDRALSLREAAILQTFPTNYLFVQPNETPSMKTVGRMIGNAVPPILGKTIGLSVAQHLAAFGK</sequence>
<comment type="similarity">
    <text evidence="7 8">Belongs to the class I-like SAM-binding methyltransferase superfamily. C5-methyltransferase family.</text>
</comment>
<protein>
    <recommendedName>
        <fullName evidence="1">DNA (cytosine-5-)-methyltransferase</fullName>
        <ecNumber evidence="1">2.1.1.37</ecNumber>
    </recommendedName>
</protein>
<proteinExistence type="inferred from homology"/>
<comment type="caution">
    <text evidence="9">The sequence shown here is derived from an EMBL/GenBank/DDBJ whole genome shotgun (WGS) entry which is preliminary data.</text>
</comment>
<evidence type="ECO:0000256" key="7">
    <source>
        <dbReference type="PROSITE-ProRule" id="PRU01016"/>
    </source>
</evidence>
<dbReference type="InterPro" id="IPR029063">
    <property type="entry name" value="SAM-dependent_MTases_sf"/>
</dbReference>
<dbReference type="GO" id="GO:0032259">
    <property type="term" value="P:methylation"/>
    <property type="evidence" value="ECO:0007669"/>
    <property type="project" value="UniProtKB-KW"/>
</dbReference>
<keyword evidence="5" id="KW-0680">Restriction system</keyword>
<dbReference type="Gene3D" id="3.40.50.150">
    <property type="entry name" value="Vaccinia Virus protein VP39"/>
    <property type="match status" value="1"/>
</dbReference>
<dbReference type="EMBL" id="AWFB01000019">
    <property type="protein sequence ID" value="RAN33510.1"/>
    <property type="molecule type" value="Genomic_DNA"/>
</dbReference>
<evidence type="ECO:0000256" key="3">
    <source>
        <dbReference type="ARBA" id="ARBA00022679"/>
    </source>
</evidence>
<keyword evidence="10" id="KW-1185">Reference proteome</keyword>
<evidence type="ECO:0000256" key="1">
    <source>
        <dbReference type="ARBA" id="ARBA00011975"/>
    </source>
</evidence>
<keyword evidence="3 7" id="KW-0808">Transferase</keyword>
<accession>A0A062TYX5</accession>
<organism evidence="9 10">
    <name type="scientific">Hyphomonas pacifica</name>
    <dbReference type="NCBI Taxonomy" id="1280941"/>
    <lineage>
        <taxon>Bacteria</taxon>
        <taxon>Pseudomonadati</taxon>
        <taxon>Pseudomonadota</taxon>
        <taxon>Alphaproteobacteria</taxon>
        <taxon>Hyphomonadales</taxon>
        <taxon>Hyphomonadaceae</taxon>
        <taxon>Hyphomonas</taxon>
    </lineage>
</organism>
<dbReference type="AlphaFoldDB" id="A0A062TYX5"/>